<dbReference type="SMART" id="SM00382">
    <property type="entry name" value="AAA"/>
    <property type="match status" value="1"/>
</dbReference>
<dbReference type="InterPro" id="IPR003439">
    <property type="entry name" value="ABC_transporter-like_ATP-bd"/>
</dbReference>
<dbReference type="PROSITE" id="PS50893">
    <property type="entry name" value="ABC_TRANSPORTER_2"/>
    <property type="match status" value="1"/>
</dbReference>
<keyword evidence="6" id="KW-1185">Reference proteome</keyword>
<sequence length="304" mass="35082">MTKIIEVANLTKSYGQNKGVFNLSFEIFEGEVYGFLGPNGAGKTTTIRQLLGFIFPQQGEFKLFGKCLNEAELEIKRDLGYLPGEIVFFEHMRGIDFLNYILELRGLTDRTYMMELITYFELDASGYIKKMSKGMKQKLGLVCCFMHQPKLLILDEPTSGLDPLMQKKFIDLIKQKKREGATIFMSSHSFEEIEKTCDRVLIIKEGRKLSIESIDELKNKVSKTYLVSFKDLEEKRRFLLNDKDAITADNLDVMIRITTELNKVLLKLSTYDVTKIELQKESLERLFIELYETNALESEAVTHE</sequence>
<dbReference type="Gene3D" id="3.40.50.300">
    <property type="entry name" value="P-loop containing nucleotide triphosphate hydrolases"/>
    <property type="match status" value="1"/>
</dbReference>
<dbReference type="InterPro" id="IPR027417">
    <property type="entry name" value="P-loop_NTPase"/>
</dbReference>
<dbReference type="InterPro" id="IPR003593">
    <property type="entry name" value="AAA+_ATPase"/>
</dbReference>
<keyword evidence="1" id="KW-0813">Transport</keyword>
<evidence type="ECO:0000256" key="1">
    <source>
        <dbReference type="ARBA" id="ARBA00022448"/>
    </source>
</evidence>
<dbReference type="Pfam" id="PF00005">
    <property type="entry name" value="ABC_tran"/>
    <property type="match status" value="1"/>
</dbReference>
<dbReference type="GO" id="GO:0005524">
    <property type="term" value="F:ATP binding"/>
    <property type="evidence" value="ECO:0007669"/>
    <property type="project" value="UniProtKB-KW"/>
</dbReference>
<dbReference type="InterPro" id="IPR051782">
    <property type="entry name" value="ABC_Transporter_VariousFunc"/>
</dbReference>
<dbReference type="Proteomes" id="UP000032737">
    <property type="component" value="Chromosome"/>
</dbReference>
<dbReference type="GO" id="GO:0016887">
    <property type="term" value="F:ATP hydrolysis activity"/>
    <property type="evidence" value="ECO:0007669"/>
    <property type="project" value="InterPro"/>
</dbReference>
<dbReference type="InterPro" id="IPR017871">
    <property type="entry name" value="ABC_transporter-like_CS"/>
</dbReference>
<proteinExistence type="predicted"/>
<reference evidence="5 6" key="1">
    <citation type="journal article" date="2013" name="J. Mol. Microbiol. Biotechnol.">
        <title>Analysis of the Complete Genomes of Acholeplasma brassicae , A. palmae and A. laidlawii and Their Comparison to the Obligate Parasites from ' Candidatus Phytoplasma'.</title>
        <authorList>
            <person name="Kube M."/>
            <person name="Siewert C."/>
            <person name="Migdoll A.M."/>
            <person name="Duduk B."/>
            <person name="Holz S."/>
            <person name="Rabus R."/>
            <person name="Seemuller E."/>
            <person name="Mitrovic J."/>
            <person name="Muller I."/>
            <person name="Buttner C."/>
            <person name="Reinhardt R."/>
        </authorList>
    </citation>
    <scope>NUCLEOTIDE SEQUENCE [LARGE SCALE GENOMIC DNA]</scope>
    <source>
        <strain evidence="6">0502</strain>
    </source>
</reference>
<evidence type="ECO:0000256" key="2">
    <source>
        <dbReference type="ARBA" id="ARBA00022741"/>
    </source>
</evidence>
<accession>U4KQ30</accession>
<organism evidence="5 6">
    <name type="scientific">Acholeplasma brassicae</name>
    <dbReference type="NCBI Taxonomy" id="61635"/>
    <lineage>
        <taxon>Bacteria</taxon>
        <taxon>Bacillati</taxon>
        <taxon>Mycoplasmatota</taxon>
        <taxon>Mollicutes</taxon>
        <taxon>Acholeplasmatales</taxon>
        <taxon>Acholeplasmataceae</taxon>
        <taxon>Acholeplasma</taxon>
    </lineage>
</organism>
<dbReference type="PANTHER" id="PTHR42939">
    <property type="entry name" value="ABC TRANSPORTER ATP-BINDING PROTEIN ALBC-RELATED"/>
    <property type="match status" value="1"/>
</dbReference>
<dbReference type="HOGENOM" id="CLU_000604_1_2_14"/>
<dbReference type="AlphaFoldDB" id="U4KQ30"/>
<name>U4KQ30_9MOLU</name>
<protein>
    <submittedName>
        <fullName evidence="5">ABC transporter, ATP-binding protein</fullName>
    </submittedName>
</protein>
<dbReference type="PANTHER" id="PTHR42939:SF1">
    <property type="entry name" value="ABC TRANSPORTER ATP-BINDING PROTEIN ALBC-RELATED"/>
    <property type="match status" value="1"/>
</dbReference>
<gene>
    <name evidence="5" type="ORF">BN85314990</name>
</gene>
<dbReference type="KEGG" id="abra:BN85314990"/>
<evidence type="ECO:0000313" key="6">
    <source>
        <dbReference type="Proteomes" id="UP000032737"/>
    </source>
</evidence>
<dbReference type="STRING" id="61635.BN85314990"/>
<evidence type="ECO:0000313" key="5">
    <source>
        <dbReference type="EMBL" id="CCV66520.1"/>
    </source>
</evidence>
<dbReference type="CDD" id="cd03230">
    <property type="entry name" value="ABC_DR_subfamily_A"/>
    <property type="match status" value="1"/>
</dbReference>
<evidence type="ECO:0000256" key="3">
    <source>
        <dbReference type="ARBA" id="ARBA00022840"/>
    </source>
</evidence>
<dbReference type="OrthoDB" id="9771863at2"/>
<evidence type="ECO:0000259" key="4">
    <source>
        <dbReference type="PROSITE" id="PS50893"/>
    </source>
</evidence>
<dbReference type="RefSeq" id="WP_030005377.1">
    <property type="nucleotide sequence ID" value="NC_022549.1"/>
</dbReference>
<feature type="domain" description="ABC transporter" evidence="4">
    <location>
        <begin position="5"/>
        <end position="230"/>
    </location>
</feature>
<dbReference type="PROSITE" id="PS00211">
    <property type="entry name" value="ABC_TRANSPORTER_1"/>
    <property type="match status" value="1"/>
</dbReference>
<dbReference type="EMBL" id="FO681348">
    <property type="protein sequence ID" value="CCV66520.1"/>
    <property type="molecule type" value="Genomic_DNA"/>
</dbReference>
<keyword evidence="2" id="KW-0547">Nucleotide-binding</keyword>
<dbReference type="SUPFAM" id="SSF52540">
    <property type="entry name" value="P-loop containing nucleoside triphosphate hydrolases"/>
    <property type="match status" value="1"/>
</dbReference>
<keyword evidence="3 5" id="KW-0067">ATP-binding</keyword>